<dbReference type="GO" id="GO:0006790">
    <property type="term" value="P:sulfur compound metabolic process"/>
    <property type="evidence" value="ECO:0007669"/>
    <property type="project" value="TreeGrafter"/>
</dbReference>
<dbReference type="EMBL" id="JQDR03013025">
    <property type="protein sequence ID" value="KAA0190286.1"/>
    <property type="molecule type" value="Genomic_DNA"/>
</dbReference>
<dbReference type="InterPro" id="IPR051135">
    <property type="entry name" value="Gal/GlcNAc/GalNAc_ST"/>
</dbReference>
<comment type="caution">
    <text evidence="1">The sequence shown here is derived from an EMBL/GenBank/DDBJ whole genome shotgun (WGS) entry which is preliminary data.</text>
</comment>
<sequence length="141" mass="15452">MNRDVQEPGLSREEIILAKTRSKIRAKFQNYGVHPSLGVADVAALVPEMGGRPALNWVVTTWRSGSTFVGDLLTAHPGTFYHYEPLMDFDIQQITTSRTEGLTLGSSVTTRCCGLPVPCAEVFVNNLNFFLGSVNSFLSKS</sequence>
<dbReference type="PANTHER" id="PTHR10704:SF44">
    <property type="entry name" value="LD35051P-RELATED"/>
    <property type="match status" value="1"/>
</dbReference>
<dbReference type="PANTHER" id="PTHR10704">
    <property type="entry name" value="CARBOHYDRATE SULFOTRANSFERASE"/>
    <property type="match status" value="1"/>
</dbReference>
<reference evidence="1" key="2">
    <citation type="journal article" date="2018" name="Environ. Sci. Technol.">
        <title>The Toxicogenome of Hyalella azteca: A Model for Sediment Ecotoxicology and Evolutionary Toxicology.</title>
        <authorList>
            <person name="Poynton H.C."/>
            <person name="Hasenbein S."/>
            <person name="Benoit J.B."/>
            <person name="Sepulveda M.S."/>
            <person name="Poelchau M.F."/>
            <person name="Hughes D.S.T."/>
            <person name="Murali S.C."/>
            <person name="Chen S."/>
            <person name="Glastad K.M."/>
            <person name="Goodisman M.A.D."/>
            <person name="Werren J.H."/>
            <person name="Vineis J.H."/>
            <person name="Bowen J.L."/>
            <person name="Friedrich M."/>
            <person name="Jones J."/>
            <person name="Robertson H.M."/>
            <person name="Feyereisen R."/>
            <person name="Mechler-Hickson A."/>
            <person name="Mathers N."/>
            <person name="Lee C.E."/>
            <person name="Colbourne J.K."/>
            <person name="Biales A."/>
            <person name="Johnston J.S."/>
            <person name="Wellborn G.A."/>
            <person name="Rosendale A.J."/>
            <person name="Cridge A.G."/>
            <person name="Munoz-Torres M.C."/>
            <person name="Bain P.A."/>
            <person name="Manny A.R."/>
            <person name="Major K.M."/>
            <person name="Lambert F.N."/>
            <person name="Vulpe C.D."/>
            <person name="Tuck P."/>
            <person name="Blalock B.J."/>
            <person name="Lin Y.Y."/>
            <person name="Smith M.E."/>
            <person name="Ochoa-Acuna H."/>
            <person name="Chen M.M."/>
            <person name="Childers C.P."/>
            <person name="Qu J."/>
            <person name="Dugan S."/>
            <person name="Lee S.L."/>
            <person name="Chao H."/>
            <person name="Dinh H."/>
            <person name="Han Y."/>
            <person name="Doddapaneni H."/>
            <person name="Worley K.C."/>
            <person name="Muzny D.M."/>
            <person name="Gibbs R.A."/>
            <person name="Richards S."/>
        </authorList>
    </citation>
    <scope>NUCLEOTIDE SEQUENCE</scope>
    <source>
        <strain evidence="1">HAZT.00-mixed</strain>
        <tissue evidence="1">Whole organism</tissue>
    </source>
</reference>
<reference evidence="1" key="3">
    <citation type="submission" date="2019-06" db="EMBL/GenBank/DDBJ databases">
        <authorList>
            <person name="Poynton C."/>
            <person name="Hasenbein S."/>
            <person name="Benoit J.B."/>
            <person name="Sepulveda M.S."/>
            <person name="Poelchau M.F."/>
            <person name="Murali S.C."/>
            <person name="Chen S."/>
            <person name="Glastad K.M."/>
            <person name="Werren J.H."/>
            <person name="Vineis J.H."/>
            <person name="Bowen J.L."/>
            <person name="Friedrich M."/>
            <person name="Jones J."/>
            <person name="Robertson H.M."/>
            <person name="Feyereisen R."/>
            <person name="Mechler-Hickson A."/>
            <person name="Mathers N."/>
            <person name="Lee C.E."/>
            <person name="Colbourne J.K."/>
            <person name="Biales A."/>
            <person name="Johnston J.S."/>
            <person name="Wellborn G.A."/>
            <person name="Rosendale A.J."/>
            <person name="Cridge A.G."/>
            <person name="Munoz-Torres M.C."/>
            <person name="Bain P.A."/>
            <person name="Manny A.R."/>
            <person name="Major K.M."/>
            <person name="Lambert F.N."/>
            <person name="Vulpe C.D."/>
            <person name="Tuck P."/>
            <person name="Blalock B.J."/>
            <person name="Lin Y.-Y."/>
            <person name="Smith M.E."/>
            <person name="Ochoa-Acuna H."/>
            <person name="Chen M.-J.M."/>
            <person name="Childers C.P."/>
            <person name="Qu J."/>
            <person name="Dugan S."/>
            <person name="Lee S.L."/>
            <person name="Chao H."/>
            <person name="Dinh H."/>
            <person name="Han Y."/>
            <person name="Doddapaneni H."/>
            <person name="Worley K.C."/>
            <person name="Muzny D.M."/>
            <person name="Gibbs R.A."/>
            <person name="Richards S."/>
        </authorList>
    </citation>
    <scope>NUCLEOTIDE SEQUENCE</scope>
    <source>
        <strain evidence="1">HAZT.00-mixed</strain>
        <tissue evidence="1">Whole organism</tissue>
    </source>
</reference>
<dbReference type="AlphaFoldDB" id="A0A6A0GXW2"/>
<dbReference type="Proteomes" id="UP000711488">
    <property type="component" value="Unassembled WGS sequence"/>
</dbReference>
<reference evidence="1" key="1">
    <citation type="submission" date="2014-08" db="EMBL/GenBank/DDBJ databases">
        <authorList>
            <person name="Murali S."/>
            <person name="Richards S."/>
            <person name="Bandaranaike D."/>
            <person name="Bellair M."/>
            <person name="Blankenburg K."/>
            <person name="Chao H."/>
            <person name="Dinh H."/>
            <person name="Doddapaneni H."/>
            <person name="Dugan-Rocha S."/>
            <person name="Elkadiri S."/>
            <person name="Gnanaolivu R."/>
            <person name="Hughes D."/>
            <person name="Lee S."/>
            <person name="Li M."/>
            <person name="Ming W."/>
            <person name="Munidasa M."/>
            <person name="Muniz J."/>
            <person name="Nguyen L."/>
            <person name="Osuji N."/>
            <person name="Pu L.-L."/>
            <person name="Puazo M."/>
            <person name="Skinner E."/>
            <person name="Qu C."/>
            <person name="Quiroz J."/>
            <person name="Raj R."/>
            <person name="Weissenberger G."/>
            <person name="Xin Y."/>
            <person name="Zou X."/>
            <person name="Han Y."/>
            <person name="Worley K."/>
            <person name="Muzny D."/>
            <person name="Gibbs R."/>
        </authorList>
    </citation>
    <scope>NUCLEOTIDE SEQUENCE</scope>
    <source>
        <strain evidence="1">HAZT.00-mixed</strain>
        <tissue evidence="1">Whole organism</tissue>
    </source>
</reference>
<dbReference type="SUPFAM" id="SSF52540">
    <property type="entry name" value="P-loop containing nucleoside triphosphate hydrolases"/>
    <property type="match status" value="1"/>
</dbReference>
<gene>
    <name evidence="1" type="ORF">HAZT_HAZT011347</name>
</gene>
<protein>
    <recommendedName>
        <fullName evidence="2">Sulfotransferase domain-containing protein</fullName>
    </recommendedName>
</protein>
<evidence type="ECO:0008006" key="2">
    <source>
        <dbReference type="Google" id="ProtNLM"/>
    </source>
</evidence>
<proteinExistence type="predicted"/>
<name>A0A6A0GXW2_HYAAZ</name>
<dbReference type="Gene3D" id="3.40.50.300">
    <property type="entry name" value="P-loop containing nucleotide triphosphate hydrolases"/>
    <property type="match status" value="1"/>
</dbReference>
<organism evidence="1">
    <name type="scientific">Hyalella azteca</name>
    <name type="common">Amphipod</name>
    <dbReference type="NCBI Taxonomy" id="294128"/>
    <lineage>
        <taxon>Eukaryota</taxon>
        <taxon>Metazoa</taxon>
        <taxon>Ecdysozoa</taxon>
        <taxon>Arthropoda</taxon>
        <taxon>Crustacea</taxon>
        <taxon>Multicrustacea</taxon>
        <taxon>Malacostraca</taxon>
        <taxon>Eumalacostraca</taxon>
        <taxon>Peracarida</taxon>
        <taxon>Amphipoda</taxon>
        <taxon>Senticaudata</taxon>
        <taxon>Talitrida</taxon>
        <taxon>Talitroidea</taxon>
        <taxon>Hyalellidae</taxon>
        <taxon>Hyalella</taxon>
    </lineage>
</organism>
<evidence type="ECO:0000313" key="1">
    <source>
        <dbReference type="EMBL" id="KAA0190286.1"/>
    </source>
</evidence>
<dbReference type="GO" id="GO:0006044">
    <property type="term" value="P:N-acetylglucosamine metabolic process"/>
    <property type="evidence" value="ECO:0007669"/>
    <property type="project" value="TreeGrafter"/>
</dbReference>
<dbReference type="GO" id="GO:0001517">
    <property type="term" value="F:N-acetylglucosamine 6-O-sulfotransferase activity"/>
    <property type="evidence" value="ECO:0007669"/>
    <property type="project" value="TreeGrafter"/>
</dbReference>
<accession>A0A6A0GXW2</accession>
<dbReference type="InterPro" id="IPR027417">
    <property type="entry name" value="P-loop_NTPase"/>
</dbReference>